<feature type="region of interest" description="Disordered" evidence="1">
    <location>
        <begin position="1"/>
        <end position="61"/>
    </location>
</feature>
<accession>A0A085MPK0</accession>
<evidence type="ECO:0000313" key="2">
    <source>
        <dbReference type="EMBL" id="KFD59146.1"/>
    </source>
</evidence>
<dbReference type="AlphaFoldDB" id="A0A085MPK0"/>
<proteinExistence type="predicted"/>
<organism evidence="2">
    <name type="scientific">Trichuris suis</name>
    <name type="common">pig whipworm</name>
    <dbReference type="NCBI Taxonomy" id="68888"/>
    <lineage>
        <taxon>Eukaryota</taxon>
        <taxon>Metazoa</taxon>
        <taxon>Ecdysozoa</taxon>
        <taxon>Nematoda</taxon>
        <taxon>Enoplea</taxon>
        <taxon>Dorylaimia</taxon>
        <taxon>Trichinellida</taxon>
        <taxon>Trichuridae</taxon>
        <taxon>Trichuris</taxon>
    </lineage>
</organism>
<dbReference type="Proteomes" id="UP000030758">
    <property type="component" value="Unassembled WGS sequence"/>
</dbReference>
<sequence>GSEDTQRSQEGQQHHHHKSGQRECGGHTRQRNVHQQRETTPRHNILPADQRGPHGQCQEEAENQIDSLCRRNQGRTTSELHKTLEVL</sequence>
<evidence type="ECO:0000256" key="1">
    <source>
        <dbReference type="SAM" id="MobiDB-lite"/>
    </source>
</evidence>
<dbReference type="EMBL" id="KL369018">
    <property type="protein sequence ID" value="KFD59146.1"/>
    <property type="molecule type" value="Genomic_DNA"/>
</dbReference>
<feature type="non-terminal residue" evidence="2">
    <location>
        <position position="87"/>
    </location>
</feature>
<protein>
    <submittedName>
        <fullName evidence="2">Uncharacterized protein</fullName>
    </submittedName>
</protein>
<reference evidence="2" key="1">
    <citation type="journal article" date="2014" name="Nat. Genet.">
        <title>Genome and transcriptome of the porcine whipworm Trichuris suis.</title>
        <authorList>
            <person name="Jex A.R."/>
            <person name="Nejsum P."/>
            <person name="Schwarz E.M."/>
            <person name="Hu L."/>
            <person name="Young N.D."/>
            <person name="Hall R.S."/>
            <person name="Korhonen P.K."/>
            <person name="Liao S."/>
            <person name="Thamsborg S."/>
            <person name="Xia J."/>
            <person name="Xu P."/>
            <person name="Wang S."/>
            <person name="Scheerlinck J.P."/>
            <person name="Hofmann A."/>
            <person name="Sternberg P.W."/>
            <person name="Wang J."/>
            <person name="Gasser R.B."/>
        </authorList>
    </citation>
    <scope>NUCLEOTIDE SEQUENCE [LARGE SCALE GENOMIC DNA]</scope>
    <source>
        <strain evidence="2">DCEP-RM93F</strain>
    </source>
</reference>
<gene>
    <name evidence="2" type="ORF">M514_28675</name>
</gene>
<feature type="non-terminal residue" evidence="2">
    <location>
        <position position="1"/>
    </location>
</feature>
<name>A0A085MPK0_9BILA</name>